<dbReference type="VEuPathDB" id="VectorBase:CQUJHB015893"/>
<gene>
    <name evidence="11" type="primary">6034895</name>
    <name evidence="10" type="ORF">CpipJ_CPIJ003523</name>
</gene>
<dbReference type="Proteomes" id="UP000002320">
    <property type="component" value="Unassembled WGS sequence"/>
</dbReference>
<organism>
    <name type="scientific">Culex quinquefasciatus</name>
    <name type="common">Southern house mosquito</name>
    <name type="synonym">Culex pungens</name>
    <dbReference type="NCBI Taxonomy" id="7176"/>
    <lineage>
        <taxon>Eukaryota</taxon>
        <taxon>Metazoa</taxon>
        <taxon>Ecdysozoa</taxon>
        <taxon>Arthropoda</taxon>
        <taxon>Hexapoda</taxon>
        <taxon>Insecta</taxon>
        <taxon>Pterygota</taxon>
        <taxon>Neoptera</taxon>
        <taxon>Endopterygota</taxon>
        <taxon>Diptera</taxon>
        <taxon>Nematocera</taxon>
        <taxon>Culicoidea</taxon>
        <taxon>Culicidae</taxon>
        <taxon>Culicinae</taxon>
        <taxon>Culicini</taxon>
        <taxon>Culex</taxon>
        <taxon>Culex</taxon>
    </lineage>
</organism>
<dbReference type="InterPro" id="IPR038765">
    <property type="entry name" value="Papain-like_cys_pep_sf"/>
</dbReference>
<feature type="domain" description="Transglutaminase-like" evidence="9">
    <location>
        <begin position="473"/>
        <end position="570"/>
    </location>
</feature>
<keyword evidence="6" id="KW-0012">Acyltransferase</keyword>
<dbReference type="KEGG" id="cqu:CpipJ_CPIJ003523"/>
<dbReference type="OMA" id="YDCDFVF"/>
<dbReference type="InterPro" id="IPR002931">
    <property type="entry name" value="Transglutaminase-like"/>
</dbReference>
<dbReference type="FunFam" id="3.90.260.10:FF:000001">
    <property type="entry name" value="Protein-glutamine gamma-glutamyltransferase 2"/>
    <property type="match status" value="1"/>
</dbReference>
<dbReference type="VEuPathDB" id="VectorBase:CQUJHB010706"/>
<dbReference type="Pfam" id="PF01841">
    <property type="entry name" value="Transglut_core"/>
    <property type="match status" value="1"/>
</dbReference>
<comment type="similarity">
    <text evidence="2">Belongs to the transglutaminase superfamily. Transglutaminase family.</text>
</comment>
<evidence type="ECO:0000256" key="2">
    <source>
        <dbReference type="ARBA" id="ARBA00005968"/>
    </source>
</evidence>
<dbReference type="eggNOG" id="ENOG502QQ46">
    <property type="taxonomic scope" value="Eukaryota"/>
</dbReference>
<keyword evidence="3 10" id="KW-0808">Transferase</keyword>
<feature type="region of interest" description="Disordered" evidence="8">
    <location>
        <begin position="159"/>
        <end position="192"/>
    </location>
</feature>
<keyword evidence="12" id="KW-1185">Reference proteome</keyword>
<evidence type="ECO:0000313" key="11">
    <source>
        <dbReference type="EnsemblMetazoa" id="CPIJ003523-PA"/>
    </source>
</evidence>
<reference evidence="10" key="1">
    <citation type="submission" date="2007-03" db="EMBL/GenBank/DDBJ databases">
        <title>Annotation of Culex pipiens quinquefasciatus.</title>
        <authorList>
            <consortium name="The Broad Institute Genome Sequencing Platform"/>
            <person name="Atkinson P.W."/>
            <person name="Hemingway J."/>
            <person name="Christensen B.M."/>
            <person name="Higgs S."/>
            <person name="Kodira C."/>
            <person name="Hannick L."/>
            <person name="Megy K."/>
            <person name="O'Leary S."/>
            <person name="Pearson M."/>
            <person name="Haas B.J."/>
            <person name="Mauceli E."/>
            <person name="Wortman J.R."/>
            <person name="Lee N.H."/>
            <person name="Guigo R."/>
            <person name="Stanke M."/>
            <person name="Alvarado L."/>
            <person name="Amedeo P."/>
            <person name="Antoine C.H."/>
            <person name="Arensburger P."/>
            <person name="Bidwell S.L."/>
            <person name="Crawford M."/>
            <person name="Camaro F."/>
            <person name="Devon K."/>
            <person name="Engels R."/>
            <person name="Hammond M."/>
            <person name="Howarth C."/>
            <person name="Koehrsen M."/>
            <person name="Lawson D."/>
            <person name="Montgomery P."/>
            <person name="Nene V."/>
            <person name="Nusbaum C."/>
            <person name="Puiu D."/>
            <person name="Romero-Severson J."/>
            <person name="Severson D.W."/>
            <person name="Shumway M."/>
            <person name="Sisk P."/>
            <person name="Stolte C."/>
            <person name="Zeng Q."/>
            <person name="Eisenstadt E."/>
            <person name="Fraser-Liggett C."/>
            <person name="Strausberg R."/>
            <person name="Galagan J."/>
            <person name="Birren B."/>
            <person name="Collins F.H."/>
        </authorList>
    </citation>
    <scope>NUCLEOTIDE SEQUENCE [LARGE SCALE GENOMIC DNA]</scope>
    <source>
        <strain evidence="10">JHB</strain>
    </source>
</reference>
<evidence type="ECO:0000259" key="9">
    <source>
        <dbReference type="SMART" id="SM00460"/>
    </source>
</evidence>
<dbReference type="InterPro" id="IPR001102">
    <property type="entry name" value="Transglutaminase_N"/>
</dbReference>
<dbReference type="PANTHER" id="PTHR11590:SF69">
    <property type="entry name" value="RE08173P"/>
    <property type="match status" value="1"/>
</dbReference>
<accession>B0W8U8</accession>
<proteinExistence type="inferred from homology"/>
<comment type="cofactor">
    <cofactor evidence="1">
        <name>Ca(2+)</name>
        <dbReference type="ChEBI" id="CHEBI:29108"/>
    </cofactor>
</comment>
<dbReference type="HOGENOM" id="CLU_013435_0_1_1"/>
<dbReference type="VEuPathDB" id="VectorBase:CPIJ003523"/>
<dbReference type="OrthoDB" id="437511at2759"/>
<dbReference type="PANTHER" id="PTHR11590">
    <property type="entry name" value="PROTEIN-GLUTAMINE GAMMA-GLUTAMYLTRANSFERASE"/>
    <property type="match status" value="1"/>
</dbReference>
<dbReference type="AlphaFoldDB" id="B0W8U8"/>
<dbReference type="InParanoid" id="B0W8U8"/>
<dbReference type="Pfam" id="PF00927">
    <property type="entry name" value="Transglut_C"/>
    <property type="match status" value="1"/>
</dbReference>
<dbReference type="VEuPathDB" id="VectorBase:CQUJHB014186"/>
<evidence type="ECO:0000256" key="5">
    <source>
        <dbReference type="ARBA" id="ARBA00022837"/>
    </source>
</evidence>
<protein>
    <recommendedName>
        <fullName evidence="7">protein-glutamine gamma-glutamyltransferase</fullName>
        <ecNumber evidence="7">2.3.2.13</ecNumber>
    </recommendedName>
</protein>
<evidence type="ECO:0000256" key="1">
    <source>
        <dbReference type="ARBA" id="ARBA00001913"/>
    </source>
</evidence>
<evidence type="ECO:0000256" key="3">
    <source>
        <dbReference type="ARBA" id="ARBA00022679"/>
    </source>
</evidence>
<dbReference type="SUPFAM" id="SSF81296">
    <property type="entry name" value="E set domains"/>
    <property type="match status" value="1"/>
</dbReference>
<sequence>MGNKLSSCSTANCEEPCGCCGSCWASSWKPGEAGADEMDKEHRRWLLRRGNPLAKPVMELRSWDEVVTSKPMTKKQRRRRESDEARAARLENLRQAQKKHLQNETPEQRQFRLERMKMYADIRRKRESPEERNARLQKLRENQRRRLMAETAEAREARLKKMRDDAAKRRKVQVQSSGESEDEQGSESDLEEEALEVLSVDPCIGENGEAHRTGRFELMNRSEIDGSPSVLVVRRGQPFKLVVHCNRSFDEDRDVISLMLAVDPKDEDKISHGHGTVVYLPVESRSESVEEDEHDWRATLDTVEDNVLTVSVTTSALASVSRWQLSIDTKLNDTEQIKSYGTSVQFYLLFNPWCESDPVYLEGEDLREEYVLSDTTLIWRGCERSFHPTIWKLGQFERDILDCSLLLLSKVGRVTATYRGNPVRVARALSAAINSNDDNGALFGFWGKDFSGGTAPTKWVGSVDILQQYYQTKRSVKYGQCWVFSGVLATVARAIGIPCRVVSNFNSAHDSEASLTIDYYFGEDNKHLKEFSSDMTWNFHVWNELWMKRSDLGSGSDELYDGWQAVDATPQELSDGMYKLGPAPVKAVRRGEINVLYDCDFVFAEVNADEIYWRYRGSGHPLKLMKKDPARIGQFISTKAVGKFEREDITGSYKFEERSCDERIIMMKALKQASNPFARIHLSEEFSDIDINVEVRNDVKVGEPFTITVNIKNNSSDTGYPVEGIVHVDTILYNGTGRKPLKAMPFNLQVDPDSTASVELNVEFEEYHSVVLDQAYFKILCSASIEGTTYEFFRQDDYRVRRPDIKINLDNEPVSKAPLYVTATLQNPMPIPLTGGQFRFECSGVWQPVEIPCDYIGAGEETAVKFRVWPQFDGKAQIAGKFNATELNDVDGFLAFEVDMNKEVNAGRSLNDGLVFA</sequence>
<dbReference type="SUPFAM" id="SSF54001">
    <property type="entry name" value="Cysteine proteinases"/>
    <property type="match status" value="1"/>
</dbReference>
<feature type="compositionally biased region" description="Acidic residues" evidence="8">
    <location>
        <begin position="179"/>
        <end position="192"/>
    </location>
</feature>
<reference evidence="11" key="2">
    <citation type="submission" date="2021-02" db="UniProtKB">
        <authorList>
            <consortium name="EnsemblMetazoa"/>
        </authorList>
    </citation>
    <scope>IDENTIFICATION</scope>
    <source>
        <strain evidence="11">JHB</strain>
    </source>
</reference>
<dbReference type="EMBL" id="DS231860">
    <property type="protein sequence ID" value="EDS39327.1"/>
    <property type="molecule type" value="Genomic_DNA"/>
</dbReference>
<dbReference type="GO" id="GO:0046872">
    <property type="term" value="F:metal ion binding"/>
    <property type="evidence" value="ECO:0007669"/>
    <property type="project" value="UniProtKB-KW"/>
</dbReference>
<evidence type="ECO:0000313" key="10">
    <source>
        <dbReference type="EMBL" id="EDS39327.1"/>
    </source>
</evidence>
<dbReference type="Pfam" id="PF00868">
    <property type="entry name" value="Transglut_N"/>
    <property type="match status" value="1"/>
</dbReference>
<dbReference type="InterPro" id="IPR036238">
    <property type="entry name" value="Transglutaminase_C_sf"/>
</dbReference>
<feature type="region of interest" description="Disordered" evidence="8">
    <location>
        <begin position="122"/>
        <end position="145"/>
    </location>
</feature>
<dbReference type="InterPro" id="IPR014756">
    <property type="entry name" value="Ig_E-set"/>
</dbReference>
<dbReference type="InterPro" id="IPR050779">
    <property type="entry name" value="Transglutaminase"/>
</dbReference>
<dbReference type="Pfam" id="PF21107">
    <property type="entry name" value="STPRs"/>
    <property type="match status" value="1"/>
</dbReference>
<dbReference type="SMART" id="SM00460">
    <property type="entry name" value="TGc"/>
    <property type="match status" value="1"/>
</dbReference>
<evidence type="ECO:0000256" key="4">
    <source>
        <dbReference type="ARBA" id="ARBA00022723"/>
    </source>
</evidence>
<dbReference type="GO" id="GO:0003810">
    <property type="term" value="F:protein-glutamine gamma-glutamyltransferase activity"/>
    <property type="evidence" value="ECO:0007669"/>
    <property type="project" value="UniProtKB-EC"/>
</dbReference>
<name>B0W8U8_CULQU</name>
<dbReference type="InterPro" id="IPR048998">
    <property type="entry name" value="STPR"/>
</dbReference>
<evidence type="ECO:0000256" key="8">
    <source>
        <dbReference type="SAM" id="MobiDB-lite"/>
    </source>
</evidence>
<dbReference type="EC" id="2.3.2.13" evidence="7"/>
<dbReference type="InterPro" id="IPR008958">
    <property type="entry name" value="Transglutaminase_C"/>
</dbReference>
<keyword evidence="5" id="KW-0106">Calcium</keyword>
<dbReference type="InterPro" id="IPR036985">
    <property type="entry name" value="Transglutaminase-like_sf"/>
</dbReference>
<dbReference type="FunFam" id="2.60.40.10:FF:002167">
    <property type="entry name" value="Transglutaminase, isoform B"/>
    <property type="match status" value="1"/>
</dbReference>
<dbReference type="InterPro" id="IPR013783">
    <property type="entry name" value="Ig-like_fold"/>
</dbReference>
<dbReference type="Gene3D" id="2.60.40.10">
    <property type="entry name" value="Immunoglobulins"/>
    <property type="match status" value="3"/>
</dbReference>
<evidence type="ECO:0000256" key="6">
    <source>
        <dbReference type="ARBA" id="ARBA00023315"/>
    </source>
</evidence>
<keyword evidence="4" id="KW-0479">Metal-binding</keyword>
<evidence type="ECO:0000313" key="12">
    <source>
        <dbReference type="Proteomes" id="UP000002320"/>
    </source>
</evidence>
<evidence type="ECO:0000256" key="7">
    <source>
        <dbReference type="ARBA" id="ARBA00024222"/>
    </source>
</evidence>
<dbReference type="SUPFAM" id="SSF49309">
    <property type="entry name" value="Transglutaminase, two C-terminal domains"/>
    <property type="match status" value="2"/>
</dbReference>
<dbReference type="Gene3D" id="3.90.260.10">
    <property type="entry name" value="Transglutaminase-like"/>
    <property type="match status" value="1"/>
</dbReference>
<dbReference type="EnsemblMetazoa" id="CPIJ003523-RA">
    <property type="protein sequence ID" value="CPIJ003523-PA"/>
    <property type="gene ID" value="CPIJ003523"/>
</dbReference>